<keyword evidence="1 4" id="KW-0378">Hydrolase</keyword>
<evidence type="ECO:0000256" key="2">
    <source>
        <dbReference type="ARBA" id="ARBA00022963"/>
    </source>
</evidence>
<feature type="transmembrane region" description="Helical" evidence="5">
    <location>
        <begin position="31"/>
        <end position="49"/>
    </location>
</feature>
<feature type="active site" description="Nucleophile" evidence="4">
    <location>
        <position position="39"/>
    </location>
</feature>
<name>A0ABV8B953_9BACI</name>
<proteinExistence type="predicted"/>
<dbReference type="PROSITE" id="PS51635">
    <property type="entry name" value="PNPLA"/>
    <property type="match status" value="1"/>
</dbReference>
<accession>A0ABV8B953</accession>
<dbReference type="Pfam" id="PF19890">
    <property type="entry name" value="DUF6363"/>
    <property type="match status" value="1"/>
</dbReference>
<dbReference type="Gene3D" id="3.40.1090.10">
    <property type="entry name" value="Cytosolic phospholipase A2 catalytic domain"/>
    <property type="match status" value="2"/>
</dbReference>
<evidence type="ECO:0000256" key="1">
    <source>
        <dbReference type="ARBA" id="ARBA00022801"/>
    </source>
</evidence>
<feature type="short sequence motif" description="GXGXXG" evidence="4">
    <location>
        <begin position="10"/>
        <end position="15"/>
    </location>
</feature>
<keyword evidence="2 4" id="KW-0442">Lipid degradation</keyword>
<reference evidence="8" key="1">
    <citation type="journal article" date="2019" name="Int. J. Syst. Evol. Microbiol.">
        <title>The Global Catalogue of Microorganisms (GCM) 10K type strain sequencing project: providing services to taxonomists for standard genome sequencing and annotation.</title>
        <authorList>
            <consortium name="The Broad Institute Genomics Platform"/>
            <consortium name="The Broad Institute Genome Sequencing Center for Infectious Disease"/>
            <person name="Wu L."/>
            <person name="Ma J."/>
        </authorList>
    </citation>
    <scope>NUCLEOTIDE SEQUENCE [LARGE SCALE GENOMIC DNA]</scope>
    <source>
        <strain evidence="8">CCUG 61889</strain>
    </source>
</reference>
<feature type="short sequence motif" description="DGA/G" evidence="4">
    <location>
        <begin position="160"/>
        <end position="162"/>
    </location>
</feature>
<keyword evidence="5" id="KW-0472">Membrane</keyword>
<dbReference type="InterPro" id="IPR050301">
    <property type="entry name" value="NTE"/>
</dbReference>
<dbReference type="PANTHER" id="PTHR14226">
    <property type="entry name" value="NEUROPATHY TARGET ESTERASE/SWISS CHEESE D.MELANOGASTER"/>
    <property type="match status" value="1"/>
</dbReference>
<dbReference type="Proteomes" id="UP001595752">
    <property type="component" value="Unassembled WGS sequence"/>
</dbReference>
<dbReference type="InterPro" id="IPR016035">
    <property type="entry name" value="Acyl_Trfase/lysoPLipase"/>
</dbReference>
<keyword evidence="8" id="KW-1185">Reference proteome</keyword>
<keyword evidence="5" id="KW-0812">Transmembrane</keyword>
<gene>
    <name evidence="7" type="ORF">ACFOU2_21530</name>
</gene>
<keyword evidence="5" id="KW-1133">Transmembrane helix</keyword>
<dbReference type="InterPro" id="IPR045943">
    <property type="entry name" value="DUF6363"/>
</dbReference>
<evidence type="ECO:0000256" key="4">
    <source>
        <dbReference type="PROSITE-ProRule" id="PRU01161"/>
    </source>
</evidence>
<dbReference type="InterPro" id="IPR037483">
    <property type="entry name" value="YjjU-like"/>
</dbReference>
<evidence type="ECO:0000313" key="7">
    <source>
        <dbReference type="EMBL" id="MFC3885915.1"/>
    </source>
</evidence>
<dbReference type="PANTHER" id="PTHR14226:SF25">
    <property type="entry name" value="PHOSPHOESTERASE"/>
    <property type="match status" value="1"/>
</dbReference>
<evidence type="ECO:0000256" key="5">
    <source>
        <dbReference type="SAM" id="Phobius"/>
    </source>
</evidence>
<dbReference type="InterPro" id="IPR002641">
    <property type="entry name" value="PNPLA_dom"/>
</dbReference>
<feature type="short sequence motif" description="GXSXG" evidence="4">
    <location>
        <begin position="37"/>
        <end position="41"/>
    </location>
</feature>
<dbReference type="EMBL" id="JBHRZT010000072">
    <property type="protein sequence ID" value="MFC3885915.1"/>
    <property type="molecule type" value="Genomic_DNA"/>
</dbReference>
<protein>
    <submittedName>
        <fullName evidence="7">Patatin family protein</fullName>
    </submittedName>
</protein>
<comment type="caution">
    <text evidence="7">The sequence shown here is derived from an EMBL/GenBank/DDBJ whole genome shotgun (WGS) entry which is preliminary data.</text>
</comment>
<sequence length="299" mass="34247">MDNIGLVLEGGGMKGLYTAGVLEFFMEQNLFFPYVIGVSAGACMAASYLSRQKGRNKKVNIGLANDPRYLSFRNFIRKRQLFGMDFLFDEIPNKIVPFDFETMLNGNEQFVVGTTDCDTGKAVYYNKKEHGKDILQIIRASSSVPLIAPAVEYDEKKLLDGGIADPIPLKKAQYDAFQKNVVIMTKPKGYQKQRSRLSSITRFVYRSHPNLSSLLDEHYLLYNETLSYLQSEEQKGNVYVIQPSTDIPLSGIERNQQRLTYMYELGYQDAKRQFESLKRWINHGECNIHPEINGLYQRT</sequence>
<feature type="domain" description="PNPLA" evidence="6">
    <location>
        <begin position="6"/>
        <end position="173"/>
    </location>
</feature>
<evidence type="ECO:0000313" key="8">
    <source>
        <dbReference type="Proteomes" id="UP001595752"/>
    </source>
</evidence>
<dbReference type="RefSeq" id="WP_377918295.1">
    <property type="nucleotide sequence ID" value="NZ_JBHRZT010000072.1"/>
</dbReference>
<keyword evidence="3 4" id="KW-0443">Lipid metabolism</keyword>
<organism evidence="7 8">
    <name type="scientific">Bacillus songklensis</name>
    <dbReference type="NCBI Taxonomy" id="1069116"/>
    <lineage>
        <taxon>Bacteria</taxon>
        <taxon>Bacillati</taxon>
        <taxon>Bacillota</taxon>
        <taxon>Bacilli</taxon>
        <taxon>Bacillales</taxon>
        <taxon>Bacillaceae</taxon>
        <taxon>Bacillus</taxon>
    </lineage>
</organism>
<evidence type="ECO:0000256" key="3">
    <source>
        <dbReference type="ARBA" id="ARBA00023098"/>
    </source>
</evidence>
<feature type="active site" description="Proton acceptor" evidence="4">
    <location>
        <position position="160"/>
    </location>
</feature>
<dbReference type="Pfam" id="PF01734">
    <property type="entry name" value="Patatin"/>
    <property type="match status" value="1"/>
</dbReference>
<evidence type="ECO:0000259" key="6">
    <source>
        <dbReference type="PROSITE" id="PS51635"/>
    </source>
</evidence>
<dbReference type="SUPFAM" id="SSF52151">
    <property type="entry name" value="FabD/lysophospholipase-like"/>
    <property type="match status" value="1"/>
</dbReference>
<dbReference type="CDD" id="cd07208">
    <property type="entry name" value="Pat_hypo_Ecoli_yjju_like"/>
    <property type="match status" value="1"/>
</dbReference>